<dbReference type="EMBL" id="CABVHP010000013">
    <property type="protein sequence ID" value="VVO18619.1"/>
    <property type="molecule type" value="Genomic_DNA"/>
</dbReference>
<protein>
    <submittedName>
        <fullName evidence="5">Multidrug resistance protein MdtD</fullName>
    </submittedName>
</protein>
<evidence type="ECO:0000256" key="3">
    <source>
        <dbReference type="ARBA" id="ARBA00023136"/>
    </source>
</evidence>
<keyword evidence="2 4" id="KW-1133">Transmembrane helix</keyword>
<accession>A0A5E7DM08</accession>
<reference evidence="5 6" key="1">
    <citation type="submission" date="2019-09" db="EMBL/GenBank/DDBJ databases">
        <authorList>
            <person name="Chandra G."/>
            <person name="Truman W A."/>
        </authorList>
    </citation>
    <scope>NUCLEOTIDE SEQUENCE [LARGE SCALE GENOMIC DNA]</scope>
    <source>
        <strain evidence="5">PS704</strain>
    </source>
</reference>
<evidence type="ECO:0000256" key="2">
    <source>
        <dbReference type="ARBA" id="ARBA00022989"/>
    </source>
</evidence>
<dbReference type="Gene3D" id="1.20.1720.10">
    <property type="entry name" value="Multidrug resistance protein D"/>
    <property type="match status" value="1"/>
</dbReference>
<dbReference type="AlphaFoldDB" id="A0A5E7DM08"/>
<evidence type="ECO:0000313" key="6">
    <source>
        <dbReference type="Proteomes" id="UP000326557"/>
    </source>
</evidence>
<dbReference type="InterPro" id="IPR011701">
    <property type="entry name" value="MFS"/>
</dbReference>
<dbReference type="Pfam" id="PF07690">
    <property type="entry name" value="MFS_1"/>
    <property type="match status" value="1"/>
</dbReference>
<evidence type="ECO:0000313" key="5">
    <source>
        <dbReference type="EMBL" id="VVO18619.1"/>
    </source>
</evidence>
<sequence>MASAFGITPVDMNIGITACILAVAIFIPLSSWIADRFGARKVFAGAIIVFTLAMSFRRRWLIVEWPLWAWRCWGCWRWLM</sequence>
<dbReference type="Proteomes" id="UP000326557">
    <property type="component" value="Unassembled WGS sequence"/>
</dbReference>
<evidence type="ECO:0000256" key="4">
    <source>
        <dbReference type="SAM" id="Phobius"/>
    </source>
</evidence>
<keyword evidence="1 4" id="KW-0812">Transmembrane</keyword>
<keyword evidence="3 4" id="KW-0472">Membrane</keyword>
<feature type="transmembrane region" description="Helical" evidence="4">
    <location>
        <begin position="12"/>
        <end position="33"/>
    </location>
</feature>
<gene>
    <name evidence="5" type="primary">mdtD</name>
    <name evidence="5" type="ORF">PS704_04034</name>
</gene>
<dbReference type="SUPFAM" id="SSF103473">
    <property type="entry name" value="MFS general substrate transporter"/>
    <property type="match status" value="1"/>
</dbReference>
<dbReference type="InterPro" id="IPR036259">
    <property type="entry name" value="MFS_trans_sf"/>
</dbReference>
<feature type="transmembrane region" description="Helical" evidence="4">
    <location>
        <begin position="39"/>
        <end position="56"/>
    </location>
</feature>
<organism evidence="5 6">
    <name type="scientific">Pseudomonas fluorescens</name>
    <dbReference type="NCBI Taxonomy" id="294"/>
    <lineage>
        <taxon>Bacteria</taxon>
        <taxon>Pseudomonadati</taxon>
        <taxon>Pseudomonadota</taxon>
        <taxon>Gammaproteobacteria</taxon>
        <taxon>Pseudomonadales</taxon>
        <taxon>Pseudomonadaceae</taxon>
        <taxon>Pseudomonas</taxon>
    </lineage>
</organism>
<evidence type="ECO:0000256" key="1">
    <source>
        <dbReference type="ARBA" id="ARBA00022692"/>
    </source>
</evidence>
<name>A0A5E7DM08_PSEFL</name>
<proteinExistence type="predicted"/>
<dbReference type="GO" id="GO:0022857">
    <property type="term" value="F:transmembrane transporter activity"/>
    <property type="evidence" value="ECO:0007669"/>
    <property type="project" value="InterPro"/>
</dbReference>